<dbReference type="InterPro" id="IPR034161">
    <property type="entry name" value="Pepsin-like_plant"/>
</dbReference>
<evidence type="ECO:0000256" key="5">
    <source>
        <dbReference type="ARBA" id="ARBA00023180"/>
    </source>
</evidence>
<evidence type="ECO:0000259" key="6">
    <source>
        <dbReference type="PROSITE" id="PS51767"/>
    </source>
</evidence>
<comment type="similarity">
    <text evidence="1">Belongs to the peptidase A1 family.</text>
</comment>
<feature type="domain" description="Peptidase A1" evidence="6">
    <location>
        <begin position="1"/>
        <end position="352"/>
    </location>
</feature>
<evidence type="ECO:0000256" key="2">
    <source>
        <dbReference type="ARBA" id="ARBA00022670"/>
    </source>
</evidence>
<evidence type="ECO:0000256" key="1">
    <source>
        <dbReference type="ARBA" id="ARBA00007447"/>
    </source>
</evidence>
<dbReference type="InterPro" id="IPR033121">
    <property type="entry name" value="PEPTIDASE_A1"/>
</dbReference>
<proteinExistence type="inferred from homology"/>
<sequence>MKYSIGNPPTPCIGIVDTGSDLIWTQCTPCRSCFKQTLPIFNPESSSTYRRIPCNTADCERSKPYTYCSVNKEDCLFSEDYADKTATSGVLSIDTLSFASTGGTSTAIPNIVFGCGWRNDAAFKSGETGIVGLGGGAHSLINQLGPLAGGRFSYCLTSRFARSTTSKLHFGDNAVVAGRGVVTIPLMRIEPRTYYHVTLLDVTVGYRRLGSYNRNLSSYFAQEGNSAYILEEGNMVFDSGTTLLMLPAGLYDELKHAVQDHIKLEQAKDPGGVFDLCFQKGRGEVPLPEVVLYFRGGDVILEDDNIFVEQNDQLCLAALPVWGRRGPGIFGYLAQANFLVGYDLNKGEVYLKRTDCTKL</sequence>
<keyword evidence="3" id="KW-0064">Aspartyl protease</keyword>
<evidence type="ECO:0000256" key="4">
    <source>
        <dbReference type="ARBA" id="ARBA00022801"/>
    </source>
</evidence>
<dbReference type="PANTHER" id="PTHR47967:SF125">
    <property type="entry name" value="PEPTIDASE A1 DOMAIN-CONTAINING PROTEIN"/>
    <property type="match status" value="1"/>
</dbReference>
<organism evidence="7 8">
    <name type="scientific">Phtheirospermum japonicum</name>
    <dbReference type="NCBI Taxonomy" id="374723"/>
    <lineage>
        <taxon>Eukaryota</taxon>
        <taxon>Viridiplantae</taxon>
        <taxon>Streptophyta</taxon>
        <taxon>Embryophyta</taxon>
        <taxon>Tracheophyta</taxon>
        <taxon>Spermatophyta</taxon>
        <taxon>Magnoliopsida</taxon>
        <taxon>eudicotyledons</taxon>
        <taxon>Gunneridae</taxon>
        <taxon>Pentapetalae</taxon>
        <taxon>asterids</taxon>
        <taxon>lamiids</taxon>
        <taxon>Lamiales</taxon>
        <taxon>Orobanchaceae</taxon>
        <taxon>Orobanchaceae incertae sedis</taxon>
        <taxon>Phtheirospermum</taxon>
    </lineage>
</organism>
<dbReference type="Gene3D" id="2.40.70.10">
    <property type="entry name" value="Acid Proteases"/>
    <property type="match status" value="2"/>
</dbReference>
<keyword evidence="8" id="KW-1185">Reference proteome</keyword>
<dbReference type="InterPro" id="IPR021109">
    <property type="entry name" value="Peptidase_aspartic_dom_sf"/>
</dbReference>
<dbReference type="Pfam" id="PF14543">
    <property type="entry name" value="TAXi_N"/>
    <property type="match status" value="1"/>
</dbReference>
<comment type="caution">
    <text evidence="7">The sequence shown here is derived from an EMBL/GenBank/DDBJ whole genome shotgun (WGS) entry which is preliminary data.</text>
</comment>
<dbReference type="AlphaFoldDB" id="A0A830CLG5"/>
<dbReference type="PANTHER" id="PTHR47967">
    <property type="entry name" value="OS07G0603500 PROTEIN-RELATED"/>
    <property type="match status" value="1"/>
</dbReference>
<keyword evidence="2" id="KW-0645">Protease</keyword>
<dbReference type="Pfam" id="PF14541">
    <property type="entry name" value="TAXi_C"/>
    <property type="match status" value="1"/>
</dbReference>
<dbReference type="EMBL" id="BMAC01000379">
    <property type="protein sequence ID" value="GFP95261.1"/>
    <property type="molecule type" value="Genomic_DNA"/>
</dbReference>
<evidence type="ECO:0000256" key="3">
    <source>
        <dbReference type="ARBA" id="ARBA00022750"/>
    </source>
</evidence>
<reference evidence="7" key="1">
    <citation type="submission" date="2020-07" db="EMBL/GenBank/DDBJ databases">
        <title>Ethylene signaling mediates host invasion by parasitic plants.</title>
        <authorList>
            <person name="Yoshida S."/>
        </authorList>
    </citation>
    <scope>NUCLEOTIDE SEQUENCE</scope>
    <source>
        <strain evidence="7">Okayama</strain>
    </source>
</reference>
<keyword evidence="5" id="KW-0325">Glycoprotein</keyword>
<evidence type="ECO:0000313" key="8">
    <source>
        <dbReference type="Proteomes" id="UP000653305"/>
    </source>
</evidence>
<dbReference type="GO" id="GO:0006508">
    <property type="term" value="P:proteolysis"/>
    <property type="evidence" value="ECO:0007669"/>
    <property type="project" value="UniProtKB-KW"/>
</dbReference>
<protein>
    <submittedName>
        <fullName evidence="7">Aspartic proteinase cdr1</fullName>
    </submittedName>
</protein>
<dbReference type="PROSITE" id="PS51767">
    <property type="entry name" value="PEPTIDASE_A1"/>
    <property type="match status" value="1"/>
</dbReference>
<keyword evidence="4" id="KW-0378">Hydrolase</keyword>
<dbReference type="InterPro" id="IPR051708">
    <property type="entry name" value="Plant_Aspart_Prot_A1"/>
</dbReference>
<dbReference type="SUPFAM" id="SSF50630">
    <property type="entry name" value="Acid proteases"/>
    <property type="match status" value="1"/>
</dbReference>
<dbReference type="Proteomes" id="UP000653305">
    <property type="component" value="Unassembled WGS sequence"/>
</dbReference>
<evidence type="ECO:0000313" key="7">
    <source>
        <dbReference type="EMBL" id="GFP95261.1"/>
    </source>
</evidence>
<dbReference type="InterPro" id="IPR032861">
    <property type="entry name" value="TAXi_N"/>
</dbReference>
<dbReference type="GO" id="GO:0005576">
    <property type="term" value="C:extracellular region"/>
    <property type="evidence" value="ECO:0007669"/>
    <property type="project" value="TreeGrafter"/>
</dbReference>
<dbReference type="OrthoDB" id="2747330at2759"/>
<name>A0A830CLG5_9LAMI</name>
<accession>A0A830CLG5</accession>
<dbReference type="InterPro" id="IPR032799">
    <property type="entry name" value="TAXi_C"/>
</dbReference>
<dbReference type="CDD" id="cd05476">
    <property type="entry name" value="pepsin_A_like_plant"/>
    <property type="match status" value="1"/>
</dbReference>
<gene>
    <name evidence="7" type="ORF">PHJA_001670400</name>
</gene>
<dbReference type="GO" id="GO:0004190">
    <property type="term" value="F:aspartic-type endopeptidase activity"/>
    <property type="evidence" value="ECO:0007669"/>
    <property type="project" value="UniProtKB-KW"/>
</dbReference>